<dbReference type="GO" id="GO:0005509">
    <property type="term" value="F:calcium ion binding"/>
    <property type="evidence" value="ECO:0007669"/>
    <property type="project" value="InterPro"/>
</dbReference>
<dbReference type="PROSITE" id="PS50026">
    <property type="entry name" value="EGF_3"/>
    <property type="match status" value="1"/>
</dbReference>
<evidence type="ECO:0000313" key="8">
    <source>
        <dbReference type="EMBL" id="VDN03507.1"/>
    </source>
</evidence>
<dbReference type="Proteomes" id="UP000276776">
    <property type="component" value="Unassembled WGS sequence"/>
</dbReference>
<dbReference type="InterPro" id="IPR000742">
    <property type="entry name" value="EGF"/>
</dbReference>
<keyword evidence="4" id="KW-1015">Disulfide bond</keyword>
<dbReference type="PANTHER" id="PTHR24050">
    <property type="entry name" value="PA14 DOMAIN-CONTAINING PROTEIN"/>
    <property type="match status" value="1"/>
</dbReference>
<evidence type="ECO:0000256" key="1">
    <source>
        <dbReference type="ARBA" id="ARBA00022536"/>
    </source>
</evidence>
<evidence type="ECO:0000259" key="7">
    <source>
        <dbReference type="PROSITE" id="PS50026"/>
    </source>
</evidence>
<dbReference type="Pfam" id="PF07645">
    <property type="entry name" value="EGF_CA"/>
    <property type="match status" value="4"/>
</dbReference>
<dbReference type="InterPro" id="IPR018097">
    <property type="entry name" value="EGF_Ca-bd_CS"/>
</dbReference>
<evidence type="ECO:0000256" key="5">
    <source>
        <dbReference type="ARBA" id="ARBA00023180"/>
    </source>
</evidence>
<reference evidence="8 9" key="2">
    <citation type="submission" date="2018-11" db="EMBL/GenBank/DDBJ databases">
        <authorList>
            <consortium name="Pathogen Informatics"/>
        </authorList>
    </citation>
    <scope>NUCLEOTIDE SEQUENCE [LARGE SCALE GENOMIC DNA]</scope>
</reference>
<evidence type="ECO:0000256" key="3">
    <source>
        <dbReference type="ARBA" id="ARBA00022737"/>
    </source>
</evidence>
<evidence type="ECO:0000313" key="10">
    <source>
        <dbReference type="WBParaSite" id="TCLT_0000619201-mRNA-1"/>
    </source>
</evidence>
<dbReference type="SUPFAM" id="SSF57196">
    <property type="entry name" value="EGF/Laminin"/>
    <property type="match status" value="1"/>
</dbReference>
<dbReference type="SMART" id="SM00179">
    <property type="entry name" value="EGF_CA"/>
    <property type="match status" value="4"/>
</dbReference>
<keyword evidence="5" id="KW-0325">Glycoprotein</keyword>
<protein>
    <submittedName>
        <fullName evidence="10">EGF-like domain-containing protein</fullName>
    </submittedName>
</protein>
<evidence type="ECO:0000256" key="6">
    <source>
        <dbReference type="PROSITE-ProRule" id="PRU00076"/>
    </source>
</evidence>
<dbReference type="OrthoDB" id="10060424at2759"/>
<dbReference type="PROSITE" id="PS01186">
    <property type="entry name" value="EGF_2"/>
    <property type="match status" value="1"/>
</dbReference>
<keyword evidence="1 6" id="KW-0245">EGF-like domain</keyword>
<dbReference type="STRING" id="103827.A0A158RC18"/>
<reference evidence="10" key="1">
    <citation type="submission" date="2016-04" db="UniProtKB">
        <authorList>
            <consortium name="WormBaseParasite"/>
        </authorList>
    </citation>
    <scope>IDENTIFICATION</scope>
</reference>
<dbReference type="PROSITE" id="PS01187">
    <property type="entry name" value="EGF_CA"/>
    <property type="match status" value="2"/>
</dbReference>
<evidence type="ECO:0000256" key="4">
    <source>
        <dbReference type="ARBA" id="ARBA00023157"/>
    </source>
</evidence>
<gene>
    <name evidence="8" type="ORF">TCLT_LOCUS6181</name>
</gene>
<dbReference type="InterPro" id="IPR001881">
    <property type="entry name" value="EGF-like_Ca-bd_dom"/>
</dbReference>
<dbReference type="PROSITE" id="PS00010">
    <property type="entry name" value="ASX_HYDROXYL"/>
    <property type="match status" value="1"/>
</dbReference>
<comment type="caution">
    <text evidence="6">Lacks conserved residue(s) required for the propagation of feature annotation.</text>
</comment>
<keyword evidence="9" id="KW-1185">Reference proteome</keyword>
<keyword evidence="3" id="KW-0677">Repeat</keyword>
<dbReference type="Gene3D" id="2.10.25.10">
    <property type="entry name" value="Laminin"/>
    <property type="match status" value="5"/>
</dbReference>
<dbReference type="InterPro" id="IPR009030">
    <property type="entry name" value="Growth_fac_rcpt_cys_sf"/>
</dbReference>
<dbReference type="InterPro" id="IPR052235">
    <property type="entry name" value="Nephronectin_domain"/>
</dbReference>
<dbReference type="InterPro" id="IPR049883">
    <property type="entry name" value="NOTCH1_EGF-like"/>
</dbReference>
<accession>A0A158RC18</accession>
<dbReference type="OMA" id="SHRCDIN"/>
<dbReference type="SMART" id="SM00181">
    <property type="entry name" value="EGF"/>
    <property type="match status" value="3"/>
</dbReference>
<dbReference type="EMBL" id="UYYF01004396">
    <property type="protein sequence ID" value="VDN03507.1"/>
    <property type="molecule type" value="Genomic_DNA"/>
</dbReference>
<organism evidence="10">
    <name type="scientific">Thelazia callipaeda</name>
    <name type="common">Oriental eyeworm</name>
    <name type="synonym">Parasitic nematode</name>
    <dbReference type="NCBI Taxonomy" id="103827"/>
    <lineage>
        <taxon>Eukaryota</taxon>
        <taxon>Metazoa</taxon>
        <taxon>Ecdysozoa</taxon>
        <taxon>Nematoda</taxon>
        <taxon>Chromadorea</taxon>
        <taxon>Rhabditida</taxon>
        <taxon>Spirurina</taxon>
        <taxon>Spiruromorpha</taxon>
        <taxon>Thelazioidea</taxon>
        <taxon>Thelaziidae</taxon>
        <taxon>Thelazia</taxon>
    </lineage>
</organism>
<keyword evidence="2" id="KW-0732">Signal</keyword>
<evidence type="ECO:0000313" key="9">
    <source>
        <dbReference type="Proteomes" id="UP000276776"/>
    </source>
</evidence>
<dbReference type="PANTHER" id="PTHR24050:SF27">
    <property type="entry name" value="FIBRILLIN-1"/>
    <property type="match status" value="1"/>
</dbReference>
<dbReference type="WBParaSite" id="TCLT_0000619201-mRNA-1">
    <property type="protein sequence ID" value="TCLT_0000619201-mRNA-1"/>
    <property type="gene ID" value="TCLT_0000619201"/>
</dbReference>
<dbReference type="AlphaFoldDB" id="A0A158RC18"/>
<feature type="domain" description="EGF-like" evidence="7">
    <location>
        <begin position="159"/>
        <end position="200"/>
    </location>
</feature>
<dbReference type="SUPFAM" id="SSF57184">
    <property type="entry name" value="Growth factor receptor domain"/>
    <property type="match status" value="1"/>
</dbReference>
<evidence type="ECO:0000256" key="2">
    <source>
        <dbReference type="ARBA" id="ARBA00022729"/>
    </source>
</evidence>
<dbReference type="GO" id="GO:0005576">
    <property type="term" value="C:extracellular region"/>
    <property type="evidence" value="ECO:0007669"/>
    <property type="project" value="UniProtKB-SubCell"/>
</dbReference>
<name>A0A158RC18_THECL</name>
<sequence length="242" mass="27279">MLRSIRFLTLRNSCASSNCEHYCKQHNNGSVQCSCRNGYTLQSDGYSCADINECLLLLDDCLVNQRCVNTPGSYRCVRTLPCGTGYVLNSETGQCADIDECKIGTHFCSAQYMCRNTIGSYKCEMKQCEEREIRNPRTGECTKQFCPLGYIPSNGKCRDIDECKNGSHLCGRRPCINLPGSYKCICSAGFDFNTTTKRCEDINECTEFRGYICRKESFCENTYGSFKCHPIITEDVITKDTS</sequence>
<proteinExistence type="predicted"/>
<dbReference type="InterPro" id="IPR000152">
    <property type="entry name" value="EGF-type_Asp/Asn_hydroxyl_site"/>
</dbReference>
<dbReference type="FunFam" id="2.10.25.10:FF:000005">
    <property type="entry name" value="Fibrillin 2"/>
    <property type="match status" value="2"/>
</dbReference>